<protein>
    <submittedName>
        <fullName evidence="1">Uncharacterized protein</fullName>
    </submittedName>
</protein>
<gene>
    <name evidence="1" type="ORF">OA238_c17320</name>
</gene>
<sequence length="103" mass="11917">MVNQPECRTADLVSRYLVLTKEVLPQMARTSDTNWPVLYDHCFQCIVLDTVSNGVWYENLARPAYKHLSRDQAVRAVQLCEDIMAGRADLHILNRQSLIWRGK</sequence>
<dbReference type="HOGENOM" id="CLU_165261_0_0_5"/>
<dbReference type="eggNOG" id="COG1670">
    <property type="taxonomic scope" value="Bacteria"/>
</dbReference>
<accession>M9RI22</accession>
<dbReference type="AlphaFoldDB" id="M9RI22"/>
<dbReference type="Proteomes" id="UP000004688">
    <property type="component" value="Chromosome"/>
</dbReference>
<proteinExistence type="predicted"/>
<dbReference type="EMBL" id="CP003742">
    <property type="protein sequence ID" value="AGI71847.1"/>
    <property type="molecule type" value="Genomic_DNA"/>
</dbReference>
<dbReference type="KEGG" id="oar:OA238_c17320"/>
<dbReference type="STRING" id="391616.OA238_c17320"/>
<dbReference type="RefSeq" id="WP_015495000.1">
    <property type="nucleotide sequence ID" value="NC_020908.1"/>
</dbReference>
<name>M9RI22_9RHOB</name>
<evidence type="ECO:0000313" key="2">
    <source>
        <dbReference type="Proteomes" id="UP000004688"/>
    </source>
</evidence>
<reference evidence="1 2" key="1">
    <citation type="journal article" date="2013" name="PLoS ONE">
        <title>Poles Apart: Arctic and Antarctic Octadecabacter strains Share High Genome Plasticity and a New Type of Xanthorhodopsin.</title>
        <authorList>
            <person name="Vollmers J."/>
            <person name="Voget S."/>
            <person name="Dietrich S."/>
            <person name="Gollnow K."/>
            <person name="Smits M."/>
            <person name="Meyer K."/>
            <person name="Brinkhoff T."/>
            <person name="Simon M."/>
            <person name="Daniel R."/>
        </authorList>
    </citation>
    <scope>NUCLEOTIDE SEQUENCE [LARGE SCALE GENOMIC DNA]</scope>
    <source>
        <strain evidence="1 2">238</strain>
    </source>
</reference>
<keyword evidence="2" id="KW-1185">Reference proteome</keyword>
<evidence type="ECO:0000313" key="1">
    <source>
        <dbReference type="EMBL" id="AGI71847.1"/>
    </source>
</evidence>
<organism evidence="1 2">
    <name type="scientific">Octadecabacter arcticus 238</name>
    <dbReference type="NCBI Taxonomy" id="391616"/>
    <lineage>
        <taxon>Bacteria</taxon>
        <taxon>Pseudomonadati</taxon>
        <taxon>Pseudomonadota</taxon>
        <taxon>Alphaproteobacteria</taxon>
        <taxon>Rhodobacterales</taxon>
        <taxon>Roseobacteraceae</taxon>
        <taxon>Octadecabacter</taxon>
    </lineage>
</organism>